<gene>
    <name evidence="4" type="ORF">RhiirA1_448000</name>
    <name evidence="3" type="ORF">RhiirA1_460104</name>
</gene>
<accession>A0A2I1EAM0</accession>
<dbReference type="InterPro" id="IPR000719">
    <property type="entry name" value="Prot_kinase_dom"/>
</dbReference>
<dbReference type="Proteomes" id="UP000232688">
    <property type="component" value="Unassembled WGS sequence"/>
</dbReference>
<dbReference type="InterPro" id="IPR059179">
    <property type="entry name" value="MLKL-like_MCAfunc"/>
</dbReference>
<dbReference type="Gene3D" id="1.10.510.10">
    <property type="entry name" value="Transferase(Phosphotransferase) domain 1"/>
    <property type="match status" value="1"/>
</dbReference>
<evidence type="ECO:0000313" key="3">
    <source>
        <dbReference type="EMBL" id="PKC66160.1"/>
    </source>
</evidence>
<dbReference type="PRINTS" id="PR00109">
    <property type="entry name" value="TYRKINASE"/>
</dbReference>
<dbReference type="AlphaFoldDB" id="A0A2I1EAM0"/>
<dbReference type="PROSITE" id="PS50011">
    <property type="entry name" value="PROTEIN_KINASE_DOM"/>
    <property type="match status" value="1"/>
</dbReference>
<organism evidence="3 5">
    <name type="scientific">Rhizophagus irregularis</name>
    <dbReference type="NCBI Taxonomy" id="588596"/>
    <lineage>
        <taxon>Eukaryota</taxon>
        <taxon>Fungi</taxon>
        <taxon>Fungi incertae sedis</taxon>
        <taxon>Mucoromycota</taxon>
        <taxon>Glomeromycotina</taxon>
        <taxon>Glomeromycetes</taxon>
        <taxon>Glomerales</taxon>
        <taxon>Glomeraceae</taxon>
        <taxon>Rhizophagus</taxon>
    </lineage>
</organism>
<dbReference type="EMBL" id="LLXH01000484">
    <property type="protein sequence ID" value="PKC66160.1"/>
    <property type="molecule type" value="Genomic_DNA"/>
</dbReference>
<dbReference type="VEuPathDB" id="FungiDB:RhiirA1_460104"/>
<feature type="domain" description="Protein kinase" evidence="2">
    <location>
        <begin position="423"/>
        <end position="679"/>
    </location>
</feature>
<dbReference type="Pfam" id="PF07714">
    <property type="entry name" value="PK_Tyr_Ser-Thr"/>
    <property type="match status" value="1"/>
</dbReference>
<dbReference type="InterPro" id="IPR011009">
    <property type="entry name" value="Kinase-like_dom_sf"/>
</dbReference>
<reference evidence="3 5" key="2">
    <citation type="submission" date="2017-10" db="EMBL/GenBank/DDBJ databases">
        <title>Genome analyses suggest a sexual origin of heterokaryosis in a supposedly ancient asexual fungus.</title>
        <authorList>
            <person name="Corradi N."/>
            <person name="Sedzielewska K."/>
            <person name="Noel J."/>
            <person name="Charron P."/>
            <person name="Farinelli L."/>
            <person name="Marton T."/>
            <person name="Kruger M."/>
            <person name="Pelin A."/>
            <person name="Brachmann A."/>
            <person name="Corradi N."/>
        </authorList>
    </citation>
    <scope>NUCLEOTIDE SEQUENCE [LARGE SCALE GENOMIC DNA]</scope>
    <source>
        <strain evidence="3 5">A1</strain>
    </source>
</reference>
<dbReference type="OrthoDB" id="1908121at2759"/>
<evidence type="ECO:0000256" key="1">
    <source>
        <dbReference type="PROSITE-ProRule" id="PRU10141"/>
    </source>
</evidence>
<dbReference type="GO" id="GO:0004674">
    <property type="term" value="F:protein serine/threonine kinase activity"/>
    <property type="evidence" value="ECO:0007669"/>
    <property type="project" value="TreeGrafter"/>
</dbReference>
<keyword evidence="1" id="KW-0067">ATP-binding</keyword>
<dbReference type="PANTHER" id="PTHR44329">
    <property type="entry name" value="SERINE/THREONINE-PROTEIN KINASE TNNI3K-RELATED"/>
    <property type="match status" value="1"/>
</dbReference>
<protein>
    <submittedName>
        <fullName evidence="3">Kinase-like protein</fullName>
    </submittedName>
</protein>
<dbReference type="InterPro" id="IPR051681">
    <property type="entry name" value="Ser/Thr_Kinases-Pseudokinases"/>
</dbReference>
<dbReference type="Gene3D" id="1.20.930.20">
    <property type="entry name" value="Adaptor protein Cbl, N-terminal domain"/>
    <property type="match status" value="2"/>
</dbReference>
<dbReference type="VEuPathDB" id="FungiDB:RhiirFUN_010718"/>
<name>A0A2I1EAM0_9GLOM</name>
<dbReference type="SUPFAM" id="SSF56112">
    <property type="entry name" value="Protein kinase-like (PK-like)"/>
    <property type="match status" value="1"/>
</dbReference>
<feature type="binding site" evidence="1">
    <location>
        <position position="451"/>
    </location>
    <ligand>
        <name>ATP</name>
        <dbReference type="ChEBI" id="CHEBI:30616"/>
    </ligand>
</feature>
<proteinExistence type="predicted"/>
<dbReference type="PROSITE" id="PS00107">
    <property type="entry name" value="PROTEIN_KINASE_ATP"/>
    <property type="match status" value="1"/>
</dbReference>
<dbReference type="CDD" id="cd21037">
    <property type="entry name" value="MLKL_NTD"/>
    <property type="match status" value="1"/>
</dbReference>
<evidence type="ECO:0000313" key="5">
    <source>
        <dbReference type="Proteomes" id="UP000232688"/>
    </source>
</evidence>
<dbReference type="EMBL" id="LLXH01000008">
    <property type="protein sequence ID" value="PKC76130.1"/>
    <property type="molecule type" value="Genomic_DNA"/>
</dbReference>
<dbReference type="InterPro" id="IPR001245">
    <property type="entry name" value="Ser-Thr/Tyr_kinase_cat_dom"/>
</dbReference>
<dbReference type="GO" id="GO:0005524">
    <property type="term" value="F:ATP binding"/>
    <property type="evidence" value="ECO:0007669"/>
    <property type="project" value="UniProtKB-UniRule"/>
</dbReference>
<dbReference type="InterPro" id="IPR017441">
    <property type="entry name" value="Protein_kinase_ATP_BS"/>
</dbReference>
<sequence>MSENSVNFSQELIESKSKILSLVEEVTKKYDEMVEKCLTVERNKEVHELLSKIEKTGMALSNLRIHKENNTNYFSEKNYNNLCKLVAGIDKIRVEISQLKSYKVEIYRNLNDEFDTTVQLLDLNLEVPFSNFLPRIKDVNFLPLVKEVTKIYNEIIEIYQTAQYNKKTCFSMMKKVEIVDISLRNLRENRKINSVYFSKRNYTYLCSLVNVIDKMRNFVAKISYYEVKNIDENFKYLNDEFDSIVQFLKFSLIISSVSIICTGIETASKVEVLFANFLPLIKQMNNLCDEIDEVYKTTQFNGKPYETMLNRVKLAKVAVNNLKIRNLEFFSEKNYKNFNILVSIIDEIHQYFAKISQMKDYSNYEDIDKGFKLDSEFKTALQLLQPFLIINFDDKMIQAGVEEEWIKKKIEEEDIHYFEYSEFNDVEKIGKGGFGTVNRAVTNDGILVALKMVNLREENDIKTFVNELKLIRMVHFHPNVNRFLGLTKDSNDYIMVLEYANEGNLRDYLNKKFKKLQWENKIQMALDITCGLKCLHSKDIIHRDLHSKNILVNNGRLLITDFGLSKQITEVTSNSMGNRAGIIEYTEPKCLKDMNYKKDKRSDIYSLGVLLWEITSGRRPFNDVENRNILIFHIIESRREDPIVGTPLEYQQLYQKCWDGDPEKRPDINQVYNEILSLLNSLNKQSDQSEPDRSDQLDFYNSLELIDSLTLYKNL</sequence>
<keyword evidence="1" id="KW-0547">Nucleotide-binding</keyword>
<dbReference type="GO" id="GO:0007166">
    <property type="term" value="P:cell surface receptor signaling pathway"/>
    <property type="evidence" value="ECO:0007669"/>
    <property type="project" value="InterPro"/>
</dbReference>
<dbReference type="VEuPathDB" id="FungiDB:FUN_006803"/>
<evidence type="ECO:0000313" key="4">
    <source>
        <dbReference type="EMBL" id="PKC76130.1"/>
    </source>
</evidence>
<comment type="caution">
    <text evidence="3">The sequence shown here is derived from an EMBL/GenBank/DDBJ whole genome shotgun (WGS) entry which is preliminary data.</text>
</comment>
<keyword evidence="3" id="KW-0808">Transferase</keyword>
<dbReference type="VEuPathDB" id="FungiDB:RhiirA1_448000"/>
<evidence type="ECO:0000259" key="2">
    <source>
        <dbReference type="PROSITE" id="PS50011"/>
    </source>
</evidence>
<keyword evidence="3" id="KW-0418">Kinase</keyword>
<reference evidence="3 5" key="1">
    <citation type="submission" date="2017-10" db="EMBL/GenBank/DDBJ databases">
        <title>Extensive intraspecific genome diversity in a model arbuscular mycorrhizal fungus.</title>
        <authorList>
            <person name="Chen E.C.H."/>
            <person name="Morin E."/>
            <person name="Baudet D."/>
            <person name="Noel J."/>
            <person name="Ndikumana S."/>
            <person name="Charron P."/>
            <person name="St-Onge C."/>
            <person name="Giorgi J."/>
            <person name="Grigoriev I.V."/>
            <person name="Roux C."/>
            <person name="Martin F.M."/>
            <person name="Corradi N."/>
        </authorList>
    </citation>
    <scope>NUCLEOTIDE SEQUENCE [LARGE SCALE GENOMIC DNA]</scope>
    <source>
        <strain evidence="3 5">A1</strain>
    </source>
</reference>
<dbReference type="InterPro" id="IPR036537">
    <property type="entry name" value="Adaptor_Cbl_N_dom_sf"/>
</dbReference>